<organism evidence="1 2">
    <name type="scientific">Pseudoalteromonas citrea</name>
    <dbReference type="NCBI Taxonomy" id="43655"/>
    <lineage>
        <taxon>Bacteria</taxon>
        <taxon>Pseudomonadati</taxon>
        <taxon>Pseudomonadota</taxon>
        <taxon>Gammaproteobacteria</taxon>
        <taxon>Alteromonadales</taxon>
        <taxon>Pseudoalteromonadaceae</taxon>
        <taxon>Pseudoalteromonas</taxon>
    </lineage>
</organism>
<dbReference type="AlphaFoldDB" id="A0AAD4AFS6"/>
<gene>
    <name evidence="1" type="ORF">PCIT_b1177</name>
</gene>
<dbReference type="RefSeq" id="WP_010366163.1">
    <property type="nucleotide sequence ID" value="NZ_AHBZ03000027.1"/>
</dbReference>
<evidence type="ECO:0000313" key="1">
    <source>
        <dbReference type="EMBL" id="KAF7765043.1"/>
    </source>
</evidence>
<protein>
    <submittedName>
        <fullName evidence="1">Uncharacterized protein</fullName>
    </submittedName>
</protein>
<name>A0AAD4AFS6_9GAMM</name>
<sequence length="296" mass="32115">MYALIENPKEKKYRSIANFSAQTKSNGKQGLGFVDSRRNGNSVVDRRNDKGNAMVQLAITRDDYSVAQMRQSQVIQCDLKDLVKVPFSWKGFQSGLLIIEGGMTMAAGSMATAFPWLSWPIWTSGLLKMVRGFTEWTQVYSDKSTDKGLNQFKGLLKALEAASIDMIAIGAVISPKHFQDATLKAQVVAAIMAIIKSLRAILDFLKDTVWLETKVGAMWPKIIAVVSSTLNTFEGIVLDVSGVALLAEGENGAGLLTLATGLSKNVRGVTGVKKAGDKITEHQNIAAVHPQNVQQA</sequence>
<evidence type="ECO:0000313" key="2">
    <source>
        <dbReference type="Proteomes" id="UP000016487"/>
    </source>
</evidence>
<accession>A0AAD4AFS6</accession>
<reference evidence="1" key="1">
    <citation type="journal article" date="2012" name="J. Bacteriol.">
        <title>Genome sequences of type strains of seven species of the marine bacterium Pseudoalteromonas.</title>
        <authorList>
            <person name="Xie B.B."/>
            <person name="Shu Y.L."/>
            <person name="Qin Q.L."/>
            <person name="Rong J.C."/>
            <person name="Zhang X.Y."/>
            <person name="Chen X.L."/>
            <person name="Shi M."/>
            <person name="He H.L."/>
            <person name="Zhou B.C."/>
            <person name="Zhang Y.Z."/>
        </authorList>
    </citation>
    <scope>NUCLEOTIDE SEQUENCE</scope>
    <source>
        <strain evidence="1">DSM 8771</strain>
    </source>
</reference>
<dbReference type="Proteomes" id="UP000016487">
    <property type="component" value="Unassembled WGS sequence"/>
</dbReference>
<comment type="caution">
    <text evidence="1">The sequence shown here is derived from an EMBL/GenBank/DDBJ whole genome shotgun (WGS) entry which is preliminary data.</text>
</comment>
<reference evidence="1" key="2">
    <citation type="submission" date="2015-03" db="EMBL/GenBank/DDBJ databases">
        <title>Genome sequence of Pseudoalteromonas citrea.</title>
        <authorList>
            <person name="Xie B.-B."/>
            <person name="Rong J.-C."/>
            <person name="Qin Q.-L."/>
            <person name="Zhang Y.-Z."/>
        </authorList>
    </citation>
    <scope>NUCLEOTIDE SEQUENCE</scope>
    <source>
        <strain evidence="1">DSM 8771</strain>
    </source>
</reference>
<proteinExistence type="predicted"/>
<dbReference type="EMBL" id="AHBZ03000027">
    <property type="protein sequence ID" value="KAF7765043.1"/>
    <property type="molecule type" value="Genomic_DNA"/>
</dbReference>